<accession>A0A9R0J977</accession>
<gene>
    <name evidence="3" type="primary">LOC110801213</name>
</gene>
<dbReference type="PROSITE" id="PS50994">
    <property type="entry name" value="INTEGRASE"/>
    <property type="match status" value="1"/>
</dbReference>
<dbReference type="InterPro" id="IPR052160">
    <property type="entry name" value="Gypsy_RT_Integrase-like"/>
</dbReference>
<dbReference type="Proteomes" id="UP000813463">
    <property type="component" value="Chromosome 3"/>
</dbReference>
<evidence type="ECO:0000259" key="1">
    <source>
        <dbReference type="PROSITE" id="PS50994"/>
    </source>
</evidence>
<feature type="domain" description="Integrase catalytic" evidence="1">
    <location>
        <begin position="62"/>
        <end position="159"/>
    </location>
</feature>
<reference evidence="2" key="1">
    <citation type="journal article" date="2021" name="Nat. Commun.">
        <title>Genomic analyses provide insights into spinach domestication and the genetic basis of agronomic traits.</title>
        <authorList>
            <person name="Cai X."/>
            <person name="Sun X."/>
            <person name="Xu C."/>
            <person name="Sun H."/>
            <person name="Wang X."/>
            <person name="Ge C."/>
            <person name="Zhang Z."/>
            <person name="Wang Q."/>
            <person name="Fei Z."/>
            <person name="Jiao C."/>
            <person name="Wang Q."/>
        </authorList>
    </citation>
    <scope>NUCLEOTIDE SEQUENCE [LARGE SCALE GENOMIC DNA]</scope>
    <source>
        <strain evidence="2">cv. Varoflay</strain>
    </source>
</reference>
<protein>
    <recommendedName>
        <fullName evidence="1">Integrase catalytic domain-containing protein</fullName>
    </recommendedName>
</protein>
<organism evidence="2 3">
    <name type="scientific">Spinacia oleracea</name>
    <name type="common">Spinach</name>
    <dbReference type="NCBI Taxonomy" id="3562"/>
    <lineage>
        <taxon>Eukaryota</taxon>
        <taxon>Viridiplantae</taxon>
        <taxon>Streptophyta</taxon>
        <taxon>Embryophyta</taxon>
        <taxon>Tracheophyta</taxon>
        <taxon>Spermatophyta</taxon>
        <taxon>Magnoliopsida</taxon>
        <taxon>eudicotyledons</taxon>
        <taxon>Gunneridae</taxon>
        <taxon>Pentapetalae</taxon>
        <taxon>Caryophyllales</taxon>
        <taxon>Chenopodiaceae</taxon>
        <taxon>Chenopodioideae</taxon>
        <taxon>Anserineae</taxon>
        <taxon>Spinacia</taxon>
    </lineage>
</organism>
<dbReference type="Gene3D" id="3.30.420.10">
    <property type="entry name" value="Ribonuclease H-like superfamily/Ribonuclease H"/>
    <property type="match status" value="1"/>
</dbReference>
<reference evidence="3" key="2">
    <citation type="submission" date="2025-08" db="UniProtKB">
        <authorList>
            <consortium name="RefSeq"/>
        </authorList>
    </citation>
    <scope>IDENTIFICATION</scope>
    <source>
        <tissue evidence="3">Leaf</tissue>
    </source>
</reference>
<proteinExistence type="predicted"/>
<dbReference type="InterPro" id="IPR036397">
    <property type="entry name" value="RNaseH_sf"/>
</dbReference>
<dbReference type="SUPFAM" id="SSF53098">
    <property type="entry name" value="Ribonuclease H-like"/>
    <property type="match status" value="1"/>
</dbReference>
<sequence length="159" mass="18186">MTEFFPDEQLLSLCRIDTPWRCIDKPEYASILHFCHNLESGGHFGPQRTAYKVLQCGNISKRNEMPQHGIIVCEIFDVWGIDFMGPFPSSFGNLYIVLVVDYVSKWVEAIATITDDAKTVVKFVKSYIFNRLGMPKAISSDRGTHFCNKTFGAFLRNFM</sequence>
<dbReference type="OrthoDB" id="1739170at2759"/>
<name>A0A9R0J977_SPIOL</name>
<dbReference type="InterPro" id="IPR012337">
    <property type="entry name" value="RNaseH-like_sf"/>
</dbReference>
<dbReference type="RefSeq" id="XP_021862234.1">
    <property type="nucleotide sequence ID" value="XM_022006542.1"/>
</dbReference>
<keyword evidence="2" id="KW-1185">Reference proteome</keyword>
<dbReference type="GO" id="GO:0003676">
    <property type="term" value="F:nucleic acid binding"/>
    <property type="evidence" value="ECO:0007669"/>
    <property type="project" value="InterPro"/>
</dbReference>
<dbReference type="KEGG" id="soe:110801213"/>
<dbReference type="GO" id="GO:0015074">
    <property type="term" value="P:DNA integration"/>
    <property type="evidence" value="ECO:0007669"/>
    <property type="project" value="InterPro"/>
</dbReference>
<dbReference type="AlphaFoldDB" id="A0A9R0J977"/>
<dbReference type="InterPro" id="IPR001584">
    <property type="entry name" value="Integrase_cat-core"/>
</dbReference>
<dbReference type="PANTHER" id="PTHR47266">
    <property type="entry name" value="ENDONUCLEASE-RELATED"/>
    <property type="match status" value="1"/>
</dbReference>
<dbReference type="GeneID" id="110801213"/>
<dbReference type="Pfam" id="PF00665">
    <property type="entry name" value="rve"/>
    <property type="match status" value="1"/>
</dbReference>
<evidence type="ECO:0000313" key="2">
    <source>
        <dbReference type="Proteomes" id="UP000813463"/>
    </source>
</evidence>
<evidence type="ECO:0000313" key="3">
    <source>
        <dbReference type="RefSeq" id="XP_021862234.1"/>
    </source>
</evidence>